<dbReference type="InterPro" id="IPR003675">
    <property type="entry name" value="Rce1/LyrA-like_dom"/>
</dbReference>
<organism evidence="3">
    <name type="scientific">Planktothricoides raciborskii GIHE-MW2</name>
    <dbReference type="NCBI Taxonomy" id="2792601"/>
    <lineage>
        <taxon>Bacteria</taxon>
        <taxon>Bacillati</taxon>
        <taxon>Cyanobacteriota</taxon>
        <taxon>Cyanophyceae</taxon>
        <taxon>Oscillatoriophycideae</taxon>
        <taxon>Oscillatoriales</taxon>
        <taxon>Oscillatoriaceae</taxon>
        <taxon>Planktothricoides</taxon>
    </lineage>
</organism>
<dbReference type="AlphaFoldDB" id="A0AAU8JIY4"/>
<feature type="transmembrane region" description="Helical" evidence="1">
    <location>
        <begin position="486"/>
        <end position="507"/>
    </location>
</feature>
<feature type="transmembrane region" description="Helical" evidence="1">
    <location>
        <begin position="6"/>
        <end position="27"/>
    </location>
</feature>
<feature type="transmembrane region" description="Helical" evidence="1">
    <location>
        <begin position="232"/>
        <end position="259"/>
    </location>
</feature>
<sequence length="512" mass="56967">MTLKRLILTLLTVMVVGLAGISLATSWNEPQIQSRLELYQTNLLLHGSEYKGENSEDPRVKAAQTLLGQEFIQTALKQYQAVRESTQTILQSNRAKLEANTEIGTVDDRPVELLQKAIHDGELYLNDLDLRIGILQAYQGEVKTAQATWGQISESASTQTEAQKQITAILSGLWSEPPRLEPNAEELLKTNLDGWFRYQVLSQLYEQQGRTSDLEILQEKQQQIAGQALLKLVFIGGLPVLGVIVGGSLIIFLLVQVFLEPQTAILALPSDNDNQEIWQTPWDWETIWQVLIVGFFFVQQILLPLLLGLLPIKASELGVRLQSFYVLGTYVLLSVGGLLVLYLSLKPFFPLPENWFRFNWRSNWILWGIGGYLVALPLVILVSLINQQIWQGQGGSNPLLQIALNNKDSVALVVFFITASVAAPLFEEIMFRGFLLPSLTRYQSPWSAIALSSLLFAIAHLNVSEVIPLATLGMVLGFTYVRSGNLLAPMLLHCLWNSGTLASLFILGSSAN</sequence>
<reference evidence="3" key="1">
    <citation type="submission" date="2024-07" db="EMBL/GenBank/DDBJ databases">
        <authorList>
            <person name="Kim Y.J."/>
            <person name="Jeong J.Y."/>
        </authorList>
    </citation>
    <scope>NUCLEOTIDE SEQUENCE</scope>
    <source>
        <strain evidence="3">GIHE-MW2</strain>
    </source>
</reference>
<dbReference type="PANTHER" id="PTHR43592:SF15">
    <property type="entry name" value="CAAX AMINO TERMINAL PROTEASE FAMILY PROTEIN"/>
    <property type="match status" value="1"/>
</dbReference>
<feature type="transmembrane region" description="Helical" evidence="1">
    <location>
        <begin position="324"/>
        <end position="344"/>
    </location>
</feature>
<keyword evidence="1" id="KW-0812">Transmembrane</keyword>
<feature type="domain" description="CAAX prenyl protease 2/Lysostaphin resistance protein A-like" evidence="2">
    <location>
        <begin position="411"/>
        <end position="498"/>
    </location>
</feature>
<dbReference type="GO" id="GO:0080120">
    <property type="term" value="P:CAAX-box protein maturation"/>
    <property type="evidence" value="ECO:0007669"/>
    <property type="project" value="UniProtKB-ARBA"/>
</dbReference>
<evidence type="ECO:0000259" key="2">
    <source>
        <dbReference type="Pfam" id="PF02517"/>
    </source>
</evidence>
<dbReference type="RefSeq" id="WP_190880599.1">
    <property type="nucleotide sequence ID" value="NZ_CP159837.1"/>
</dbReference>
<name>A0AAU8JIY4_9CYAN</name>
<keyword evidence="1" id="KW-0472">Membrane</keyword>
<gene>
    <name evidence="3" type="ORF">ABWT76_000914</name>
</gene>
<keyword evidence="3" id="KW-0378">Hydrolase</keyword>
<dbReference type="Pfam" id="PF02517">
    <property type="entry name" value="Rce1-like"/>
    <property type="match status" value="1"/>
</dbReference>
<feature type="transmembrane region" description="Helical" evidence="1">
    <location>
        <begin position="409"/>
        <end position="426"/>
    </location>
</feature>
<keyword evidence="1" id="KW-1133">Transmembrane helix</keyword>
<accession>A0AAU8JIY4</accession>
<proteinExistence type="predicted"/>
<evidence type="ECO:0000313" key="3">
    <source>
        <dbReference type="EMBL" id="XCM38089.1"/>
    </source>
</evidence>
<dbReference type="EC" id="3.4.-.-" evidence="3"/>
<feature type="transmembrane region" description="Helical" evidence="1">
    <location>
        <begin position="446"/>
        <end position="479"/>
    </location>
</feature>
<feature type="transmembrane region" description="Helical" evidence="1">
    <location>
        <begin position="287"/>
        <end position="312"/>
    </location>
</feature>
<feature type="transmembrane region" description="Helical" evidence="1">
    <location>
        <begin position="364"/>
        <end position="385"/>
    </location>
</feature>
<dbReference type="GO" id="GO:0004175">
    <property type="term" value="F:endopeptidase activity"/>
    <property type="evidence" value="ECO:0007669"/>
    <property type="project" value="UniProtKB-ARBA"/>
</dbReference>
<dbReference type="EMBL" id="CP159837">
    <property type="protein sequence ID" value="XCM38089.1"/>
    <property type="molecule type" value="Genomic_DNA"/>
</dbReference>
<evidence type="ECO:0000256" key="1">
    <source>
        <dbReference type="SAM" id="Phobius"/>
    </source>
</evidence>
<dbReference type="PANTHER" id="PTHR43592">
    <property type="entry name" value="CAAX AMINO TERMINAL PROTEASE"/>
    <property type="match status" value="1"/>
</dbReference>
<protein>
    <submittedName>
        <fullName evidence="3">CPBP family intramembrane glutamic endopeptidase</fullName>
        <ecNumber evidence="3">3.4.-.-</ecNumber>
    </submittedName>
</protein>